<feature type="transmembrane region" description="Helical" evidence="1">
    <location>
        <begin position="350"/>
        <end position="371"/>
    </location>
</feature>
<keyword evidence="1" id="KW-1133">Transmembrane helix</keyword>
<dbReference type="OrthoDB" id="6441548at2759"/>
<organism evidence="2 3">
    <name type="scientific">Trichonephila inaurata madagascariensis</name>
    <dbReference type="NCBI Taxonomy" id="2747483"/>
    <lineage>
        <taxon>Eukaryota</taxon>
        <taxon>Metazoa</taxon>
        <taxon>Ecdysozoa</taxon>
        <taxon>Arthropoda</taxon>
        <taxon>Chelicerata</taxon>
        <taxon>Arachnida</taxon>
        <taxon>Araneae</taxon>
        <taxon>Araneomorphae</taxon>
        <taxon>Entelegynae</taxon>
        <taxon>Araneoidea</taxon>
        <taxon>Nephilidae</taxon>
        <taxon>Trichonephila</taxon>
        <taxon>Trichonephila inaurata</taxon>
    </lineage>
</organism>
<keyword evidence="3" id="KW-1185">Reference proteome</keyword>
<feature type="transmembrane region" description="Helical" evidence="1">
    <location>
        <begin position="127"/>
        <end position="148"/>
    </location>
</feature>
<evidence type="ECO:0008006" key="4">
    <source>
        <dbReference type="Google" id="ProtNLM"/>
    </source>
</evidence>
<protein>
    <recommendedName>
        <fullName evidence="4">Gustatory receptor</fullName>
    </recommendedName>
</protein>
<name>A0A8X6XVJ0_9ARAC</name>
<accession>A0A8X6XVJ0</accession>
<sequence length="372" mass="43275">MIMKKRINGIEKSFLPVLLLLHITGLESYPNGGFLRQTGYHHFTWEFPRYLFRFLQCLAIITEALSFVLLPEKKKPTAVFILVLLQLTVNLQTRRSRKQIRIILMKLWKCTQMLQCDQNGRKFQTSIFAYCFVTIVMFACFISLYRFSDEFEMYRNLMENSSHKFPKLKPFIKFIPEASVISIPTVVALVFIPLTGYYGFVCFYVKFLFNRIEEKIQLLSKDCPYVLLIQSYLELVSIMKYLDDYLSFSAFVVVLSAMFGLFFINFNIIFLSDDYLHAFFGEIGILVPVCMVILSASAANQAFFTAKEALQSLPWKIPQYRDKLKEMIRSECMRSVSLTLWKTYKIERSLIFSAMGTLVTYGMLMATLGGIK</sequence>
<dbReference type="Proteomes" id="UP000886998">
    <property type="component" value="Unassembled WGS sequence"/>
</dbReference>
<gene>
    <name evidence="2" type="primary">AVEN_119040_1</name>
    <name evidence="2" type="ORF">TNIN_142851</name>
</gene>
<feature type="transmembrane region" description="Helical" evidence="1">
    <location>
        <begin position="50"/>
        <end position="70"/>
    </location>
</feature>
<dbReference type="EMBL" id="BMAV01011978">
    <property type="protein sequence ID" value="GFY58271.1"/>
    <property type="molecule type" value="Genomic_DNA"/>
</dbReference>
<feature type="transmembrane region" description="Helical" evidence="1">
    <location>
        <begin position="283"/>
        <end position="304"/>
    </location>
</feature>
<dbReference type="AlphaFoldDB" id="A0A8X6XVJ0"/>
<evidence type="ECO:0000256" key="1">
    <source>
        <dbReference type="SAM" id="Phobius"/>
    </source>
</evidence>
<comment type="caution">
    <text evidence="2">The sequence shown here is derived from an EMBL/GenBank/DDBJ whole genome shotgun (WGS) entry which is preliminary data.</text>
</comment>
<keyword evidence="1" id="KW-0472">Membrane</keyword>
<reference evidence="2" key="1">
    <citation type="submission" date="2020-08" db="EMBL/GenBank/DDBJ databases">
        <title>Multicomponent nature underlies the extraordinary mechanical properties of spider dragline silk.</title>
        <authorList>
            <person name="Kono N."/>
            <person name="Nakamura H."/>
            <person name="Mori M."/>
            <person name="Yoshida Y."/>
            <person name="Ohtoshi R."/>
            <person name="Malay A.D."/>
            <person name="Moran D.A.P."/>
            <person name="Tomita M."/>
            <person name="Numata K."/>
            <person name="Arakawa K."/>
        </authorList>
    </citation>
    <scope>NUCLEOTIDE SEQUENCE</scope>
</reference>
<proteinExistence type="predicted"/>
<evidence type="ECO:0000313" key="2">
    <source>
        <dbReference type="EMBL" id="GFY58271.1"/>
    </source>
</evidence>
<keyword evidence="1" id="KW-0812">Transmembrane</keyword>
<feature type="transmembrane region" description="Helical" evidence="1">
    <location>
        <begin position="248"/>
        <end position="271"/>
    </location>
</feature>
<evidence type="ECO:0000313" key="3">
    <source>
        <dbReference type="Proteomes" id="UP000886998"/>
    </source>
</evidence>
<feature type="transmembrane region" description="Helical" evidence="1">
    <location>
        <begin position="181"/>
        <end position="205"/>
    </location>
</feature>